<feature type="domain" description="DUF1206" evidence="2">
    <location>
        <begin position="23"/>
        <end position="89"/>
    </location>
</feature>
<dbReference type="Pfam" id="PF06724">
    <property type="entry name" value="DUF1206"/>
    <property type="match status" value="3"/>
</dbReference>
<gene>
    <name evidence="3" type="ORF">QFZ53_001190</name>
</gene>
<evidence type="ECO:0000313" key="3">
    <source>
        <dbReference type="EMBL" id="MDQ0646994.1"/>
    </source>
</evidence>
<feature type="domain" description="DUF1206" evidence="2">
    <location>
        <begin position="106"/>
        <end position="171"/>
    </location>
</feature>
<feature type="transmembrane region" description="Helical" evidence="1">
    <location>
        <begin position="144"/>
        <end position="168"/>
    </location>
</feature>
<keyword evidence="1" id="KW-0812">Transmembrane</keyword>
<accession>A0AAW8EWJ0</accession>
<feature type="transmembrane region" description="Helical" evidence="1">
    <location>
        <begin position="67"/>
        <end position="91"/>
    </location>
</feature>
<name>A0AAW8EWJ0_9MICO</name>
<proteinExistence type="predicted"/>
<organism evidence="3 4">
    <name type="scientific">Microbacterium natoriense</name>
    <dbReference type="NCBI Taxonomy" id="284570"/>
    <lineage>
        <taxon>Bacteria</taxon>
        <taxon>Bacillati</taxon>
        <taxon>Actinomycetota</taxon>
        <taxon>Actinomycetes</taxon>
        <taxon>Micrococcales</taxon>
        <taxon>Microbacteriaceae</taxon>
        <taxon>Microbacterium</taxon>
    </lineage>
</organism>
<feature type="transmembrane region" description="Helical" evidence="1">
    <location>
        <begin position="21"/>
        <end position="47"/>
    </location>
</feature>
<feature type="transmembrane region" description="Helical" evidence="1">
    <location>
        <begin position="103"/>
        <end position="124"/>
    </location>
</feature>
<dbReference type="EMBL" id="JAUSXV010000001">
    <property type="protein sequence ID" value="MDQ0646994.1"/>
    <property type="molecule type" value="Genomic_DNA"/>
</dbReference>
<dbReference type="AlphaFoldDB" id="A0AAW8EWJ0"/>
<protein>
    <recommendedName>
        <fullName evidence="2">DUF1206 domain-containing protein</fullName>
    </recommendedName>
</protein>
<feature type="domain" description="DUF1206" evidence="2">
    <location>
        <begin position="195"/>
        <end position="263"/>
    </location>
</feature>
<comment type="caution">
    <text evidence="3">The sequence shown here is derived from an EMBL/GenBank/DDBJ whole genome shotgun (WGS) entry which is preliminary data.</text>
</comment>
<evidence type="ECO:0000259" key="2">
    <source>
        <dbReference type="Pfam" id="PF06724"/>
    </source>
</evidence>
<reference evidence="3 4" key="1">
    <citation type="submission" date="2023-07" db="EMBL/GenBank/DDBJ databases">
        <title>Comparative genomics of wheat-associated soil bacteria to identify genetic determinants of phenazine resistance.</title>
        <authorList>
            <person name="Mouncey N."/>
        </authorList>
    </citation>
    <scope>NUCLEOTIDE SEQUENCE [LARGE SCALE GENOMIC DNA]</scope>
    <source>
        <strain evidence="3 4">W4I9-1</strain>
    </source>
</reference>
<keyword evidence="1" id="KW-1133">Transmembrane helix</keyword>
<feature type="transmembrane region" description="Helical" evidence="1">
    <location>
        <begin position="189"/>
        <end position="217"/>
    </location>
</feature>
<evidence type="ECO:0000256" key="1">
    <source>
        <dbReference type="SAM" id="Phobius"/>
    </source>
</evidence>
<keyword evidence="1" id="KW-0472">Membrane</keyword>
<keyword evidence="4" id="KW-1185">Reference proteome</keyword>
<dbReference type="Proteomes" id="UP001244427">
    <property type="component" value="Unassembled WGS sequence"/>
</dbReference>
<feature type="transmembrane region" description="Helical" evidence="1">
    <location>
        <begin position="237"/>
        <end position="259"/>
    </location>
</feature>
<sequence length="266" mass="26659">MTTAKSTARAARSSTLFRRTARAGYVVLGVVHVIIGALAVSIALGAGGDADQDGAMEQIRSTPIGGALLWCVAAGLAALAVWQIAAAVVAAAPDEAKRWGRRVTLLGAAVAYLVIAGMAAVYAVGGSADSEEATQTLSARVMSAPGGLVLIVLLGIGVIGVGVGFVVGGLRRVFEKTMDLPDGGARNGVVTLGVIGYIAKGVAVALTGALFVVAAWTQDPDKAAGLDAALHSLAALPLGRLALLLTGAGLAVYGVFCFARARLARM</sequence>
<evidence type="ECO:0000313" key="4">
    <source>
        <dbReference type="Proteomes" id="UP001244427"/>
    </source>
</evidence>
<dbReference type="InterPro" id="IPR009597">
    <property type="entry name" value="DUF1206"/>
</dbReference>
<dbReference type="RefSeq" id="WP_292905918.1">
    <property type="nucleotide sequence ID" value="NZ_JAUSXV010000001.1"/>
</dbReference>